<dbReference type="AlphaFoldDB" id="A0ABD5UGD9"/>
<dbReference type="RefSeq" id="WP_379765004.1">
    <property type="nucleotide sequence ID" value="NZ_JBHSXI010000001.1"/>
</dbReference>
<comment type="caution">
    <text evidence="2">The sequence shown here is derived from an EMBL/GenBank/DDBJ whole genome shotgun (WGS) entry which is preliminary data.</text>
</comment>
<protein>
    <submittedName>
        <fullName evidence="2">Uncharacterized protein</fullName>
    </submittedName>
</protein>
<dbReference type="Proteomes" id="UP001596333">
    <property type="component" value="Unassembled WGS sequence"/>
</dbReference>
<feature type="compositionally biased region" description="Basic and acidic residues" evidence="1">
    <location>
        <begin position="107"/>
        <end position="119"/>
    </location>
</feature>
<reference evidence="2 3" key="1">
    <citation type="journal article" date="2019" name="Int. J. Syst. Evol. Microbiol.">
        <title>The Global Catalogue of Microorganisms (GCM) 10K type strain sequencing project: providing services to taxonomists for standard genome sequencing and annotation.</title>
        <authorList>
            <consortium name="The Broad Institute Genomics Platform"/>
            <consortium name="The Broad Institute Genome Sequencing Center for Infectious Disease"/>
            <person name="Wu L."/>
            <person name="Ma J."/>
        </authorList>
    </citation>
    <scope>NUCLEOTIDE SEQUENCE [LARGE SCALE GENOMIC DNA]</scope>
    <source>
        <strain evidence="2 3">Y73</strain>
    </source>
</reference>
<name>A0ABD5UGD9_9EURY</name>
<feature type="region of interest" description="Disordered" evidence="1">
    <location>
        <begin position="94"/>
        <end position="119"/>
    </location>
</feature>
<proteinExistence type="predicted"/>
<accession>A0ABD5UGD9</accession>
<keyword evidence="3" id="KW-1185">Reference proteome</keyword>
<evidence type="ECO:0000256" key="1">
    <source>
        <dbReference type="SAM" id="MobiDB-lite"/>
    </source>
</evidence>
<evidence type="ECO:0000313" key="3">
    <source>
        <dbReference type="Proteomes" id="UP001596333"/>
    </source>
</evidence>
<gene>
    <name evidence="2" type="ORF">ACFQEY_04005</name>
</gene>
<dbReference type="EMBL" id="JBHSXI010000001">
    <property type="protein sequence ID" value="MFC6888218.1"/>
    <property type="molecule type" value="Genomic_DNA"/>
</dbReference>
<sequence>MSSPGYDIISSSDFDREEFESLFGEGELDVDKQIEQLRKCIEDRNRKILLEKIAIGTYLSGNAAALEIRDDMVGLPPALAEFVIGHFIVANNVDDQNPSYGSYKAKTPPEGRDSLLEER</sequence>
<organism evidence="2 3">
    <name type="scientific">Halorubrum trueperi</name>
    <dbReference type="NCBI Taxonomy" id="2004704"/>
    <lineage>
        <taxon>Archaea</taxon>
        <taxon>Methanobacteriati</taxon>
        <taxon>Methanobacteriota</taxon>
        <taxon>Stenosarchaea group</taxon>
        <taxon>Halobacteria</taxon>
        <taxon>Halobacteriales</taxon>
        <taxon>Haloferacaceae</taxon>
        <taxon>Halorubrum</taxon>
    </lineage>
</organism>
<evidence type="ECO:0000313" key="2">
    <source>
        <dbReference type="EMBL" id="MFC6888218.1"/>
    </source>
</evidence>